<organism evidence="1">
    <name type="scientific">marine sediment metagenome</name>
    <dbReference type="NCBI Taxonomy" id="412755"/>
    <lineage>
        <taxon>unclassified sequences</taxon>
        <taxon>metagenomes</taxon>
        <taxon>ecological metagenomes</taxon>
    </lineage>
</organism>
<protein>
    <submittedName>
        <fullName evidence="1">Uncharacterized protein</fullName>
    </submittedName>
</protein>
<gene>
    <name evidence="1" type="ORF">LCGC14_0885540</name>
</gene>
<name>A0A0F9PLA7_9ZZZZ</name>
<comment type="caution">
    <text evidence="1">The sequence shown here is derived from an EMBL/GenBank/DDBJ whole genome shotgun (WGS) entry which is preliminary data.</text>
</comment>
<evidence type="ECO:0000313" key="1">
    <source>
        <dbReference type="EMBL" id="KKN25347.1"/>
    </source>
</evidence>
<proteinExistence type="predicted"/>
<dbReference type="AlphaFoldDB" id="A0A0F9PLA7"/>
<reference evidence="1" key="1">
    <citation type="journal article" date="2015" name="Nature">
        <title>Complex archaea that bridge the gap between prokaryotes and eukaryotes.</title>
        <authorList>
            <person name="Spang A."/>
            <person name="Saw J.H."/>
            <person name="Jorgensen S.L."/>
            <person name="Zaremba-Niedzwiedzka K."/>
            <person name="Martijn J."/>
            <person name="Lind A.E."/>
            <person name="van Eijk R."/>
            <person name="Schleper C."/>
            <person name="Guy L."/>
            <person name="Ettema T.J."/>
        </authorList>
    </citation>
    <scope>NUCLEOTIDE SEQUENCE</scope>
</reference>
<sequence>MDNPFRDASIWAKKNNIKESDWVLLILKACEAVSQRDNFNIDKQERIMRDLIGVMKIPNRKDIDELYLLMEFDTRTYLVEAIKLIMDRKIKL</sequence>
<accession>A0A0F9PLA7</accession>
<dbReference type="EMBL" id="LAZR01002808">
    <property type="protein sequence ID" value="KKN25347.1"/>
    <property type="molecule type" value="Genomic_DNA"/>
</dbReference>